<keyword evidence="2" id="KW-1185">Reference proteome</keyword>
<sequence length="180" mass="20774">MFEDRRVTVRKLCDLVPDVSKTTIDKILREHSGYSKAMVIMKLDLGFHRRVRAKTSLQDGDVPIDDTTTKPLFTPQEKVLGTKFQDFDGILGKGTNQDSPPYAGVQYKRAQKWDKVSCFQSDAVIRSVGSLTPFYPRSYGDSVMSRRRDFEWYKRFKEGREETADNERSGFRETVHINHA</sequence>
<organism evidence="1 2">
    <name type="scientific">Cordylochernes scorpioides</name>
    <dbReference type="NCBI Taxonomy" id="51811"/>
    <lineage>
        <taxon>Eukaryota</taxon>
        <taxon>Metazoa</taxon>
        <taxon>Ecdysozoa</taxon>
        <taxon>Arthropoda</taxon>
        <taxon>Chelicerata</taxon>
        <taxon>Arachnida</taxon>
        <taxon>Pseudoscorpiones</taxon>
        <taxon>Cheliferoidea</taxon>
        <taxon>Chernetidae</taxon>
        <taxon>Cordylochernes</taxon>
    </lineage>
</organism>
<gene>
    <name evidence="1" type="ORF">LAZ67_13001473</name>
</gene>
<name>A0ABY6L4Q1_9ARAC</name>
<protein>
    <submittedName>
        <fullName evidence="1">GVQW3</fullName>
    </submittedName>
</protein>
<reference evidence="1 2" key="1">
    <citation type="submission" date="2022-01" db="EMBL/GenBank/DDBJ databases">
        <title>A chromosomal length assembly of Cordylochernes scorpioides.</title>
        <authorList>
            <person name="Zeh D."/>
            <person name="Zeh J."/>
        </authorList>
    </citation>
    <scope>NUCLEOTIDE SEQUENCE [LARGE SCALE GENOMIC DNA]</scope>
    <source>
        <strain evidence="1">IN4F17</strain>
        <tissue evidence="1">Whole Body</tissue>
    </source>
</reference>
<evidence type="ECO:0000313" key="2">
    <source>
        <dbReference type="Proteomes" id="UP001235939"/>
    </source>
</evidence>
<evidence type="ECO:0000313" key="1">
    <source>
        <dbReference type="EMBL" id="UYV75829.1"/>
    </source>
</evidence>
<proteinExistence type="predicted"/>
<accession>A0ABY6L4Q1</accession>
<dbReference type="Proteomes" id="UP001235939">
    <property type="component" value="Chromosome 13"/>
</dbReference>
<dbReference type="EMBL" id="CP092875">
    <property type="protein sequence ID" value="UYV75829.1"/>
    <property type="molecule type" value="Genomic_DNA"/>
</dbReference>